<protein>
    <submittedName>
        <fullName evidence="2">Uncharacterized protein</fullName>
    </submittedName>
</protein>
<proteinExistence type="predicted"/>
<feature type="transmembrane region" description="Helical" evidence="1">
    <location>
        <begin position="39"/>
        <end position="58"/>
    </location>
</feature>
<keyword evidence="1" id="KW-0472">Membrane</keyword>
<evidence type="ECO:0000313" key="2">
    <source>
        <dbReference type="EMBL" id="GAH11701.1"/>
    </source>
</evidence>
<dbReference type="AlphaFoldDB" id="X1CTA4"/>
<keyword evidence="1" id="KW-1133">Transmembrane helix</keyword>
<keyword evidence="1" id="KW-0812">Transmembrane</keyword>
<name>X1CTA4_9ZZZZ</name>
<feature type="transmembrane region" description="Helical" evidence="1">
    <location>
        <begin position="7"/>
        <end position="27"/>
    </location>
</feature>
<sequence>MNRQQKIAVTVLIVSLLGMFLGITVILMRRFIPDFPKTAIAFGGAILACGVILLISRFQKGQRRRYIR</sequence>
<dbReference type="EMBL" id="BART01033842">
    <property type="protein sequence ID" value="GAH11701.1"/>
    <property type="molecule type" value="Genomic_DNA"/>
</dbReference>
<evidence type="ECO:0000256" key="1">
    <source>
        <dbReference type="SAM" id="Phobius"/>
    </source>
</evidence>
<organism evidence="2">
    <name type="scientific">marine sediment metagenome</name>
    <dbReference type="NCBI Taxonomy" id="412755"/>
    <lineage>
        <taxon>unclassified sequences</taxon>
        <taxon>metagenomes</taxon>
        <taxon>ecological metagenomes</taxon>
    </lineage>
</organism>
<gene>
    <name evidence="2" type="ORF">S01H4_58019</name>
</gene>
<feature type="non-terminal residue" evidence="2">
    <location>
        <position position="68"/>
    </location>
</feature>
<reference evidence="2" key="1">
    <citation type="journal article" date="2014" name="Front. Microbiol.">
        <title>High frequency of phylogenetically diverse reductive dehalogenase-homologous genes in deep subseafloor sedimentary metagenomes.</title>
        <authorList>
            <person name="Kawai M."/>
            <person name="Futagami T."/>
            <person name="Toyoda A."/>
            <person name="Takaki Y."/>
            <person name="Nishi S."/>
            <person name="Hori S."/>
            <person name="Arai W."/>
            <person name="Tsubouchi T."/>
            <person name="Morono Y."/>
            <person name="Uchiyama I."/>
            <person name="Ito T."/>
            <person name="Fujiyama A."/>
            <person name="Inagaki F."/>
            <person name="Takami H."/>
        </authorList>
    </citation>
    <scope>NUCLEOTIDE SEQUENCE</scope>
    <source>
        <strain evidence="2">Expedition CK06-06</strain>
    </source>
</reference>
<comment type="caution">
    <text evidence="2">The sequence shown here is derived from an EMBL/GenBank/DDBJ whole genome shotgun (WGS) entry which is preliminary data.</text>
</comment>
<accession>X1CTA4</accession>